<comment type="caution">
    <text evidence="1">The sequence shown here is derived from an EMBL/GenBank/DDBJ whole genome shotgun (WGS) entry which is preliminary data.</text>
</comment>
<dbReference type="Proteomes" id="UP000028547">
    <property type="component" value="Unassembled WGS sequence"/>
</dbReference>
<dbReference type="AlphaFoldDB" id="A0A084SF82"/>
<dbReference type="InterPro" id="IPR016024">
    <property type="entry name" value="ARM-type_fold"/>
</dbReference>
<proteinExistence type="predicted"/>
<dbReference type="EMBL" id="JPMI01000393">
    <property type="protein sequence ID" value="KFA87117.1"/>
    <property type="molecule type" value="Genomic_DNA"/>
</dbReference>
<dbReference type="SUPFAM" id="SSF48371">
    <property type="entry name" value="ARM repeat"/>
    <property type="match status" value="1"/>
</dbReference>
<sequence>HEKAQDLWDATSATLRGVKADSLEPKVRDFIAALLARTTHMGVVALLLVLAQPAMLVVQTTLLSAQNEKLDRQNSLMAAEQSVHLRRLFTPEKDDKFGYLSLSISKWNYQQRISGLMAAGLGAAQPELIAPLLQSLIRDPDPRISYAALVASKELLAHEREDVRAAFAKRLNPALPDIVERIRTKKGDAHLEDLKSLRSIGVDAVPAVLAHFPVLQFDAASFLWEFGEGAPGAYAFILDEIAKTNALLERPVSGSESSEMIEAEQRRLEIAIDTIAPNILRQEAFHPYLRATMKDLEATTHARAVYQLLAQGSLWAKPFVPEVLKSLEKASATFLRADMLRALVVSDPPSDEIFELLTNELGNSSSLIWAAAKETLVKMNLTPQQEEALRHRYDTTQEHSHQLMLLDAIEARKAARTSTQTTP</sequence>
<evidence type="ECO:0000313" key="1">
    <source>
        <dbReference type="EMBL" id="KFA87117.1"/>
    </source>
</evidence>
<gene>
    <name evidence="1" type="ORF">Q664_50045</name>
</gene>
<feature type="non-terminal residue" evidence="1">
    <location>
        <position position="1"/>
    </location>
</feature>
<organism evidence="1 2">
    <name type="scientific">Archangium violaceum Cb vi76</name>
    <dbReference type="NCBI Taxonomy" id="1406225"/>
    <lineage>
        <taxon>Bacteria</taxon>
        <taxon>Pseudomonadati</taxon>
        <taxon>Myxococcota</taxon>
        <taxon>Myxococcia</taxon>
        <taxon>Myxococcales</taxon>
        <taxon>Cystobacterineae</taxon>
        <taxon>Archangiaceae</taxon>
        <taxon>Archangium</taxon>
    </lineage>
</organism>
<protein>
    <submittedName>
        <fullName evidence="1">Uncharacterized protein</fullName>
    </submittedName>
</protein>
<reference evidence="1 2" key="1">
    <citation type="submission" date="2014-07" db="EMBL/GenBank/DDBJ databases">
        <title>Draft Genome Sequence of Gephyronic Acid Producer, Cystobacter violaceus Strain Cb vi76.</title>
        <authorList>
            <person name="Stevens D.C."/>
            <person name="Young J."/>
            <person name="Carmichael R."/>
            <person name="Tan J."/>
            <person name="Taylor R.E."/>
        </authorList>
    </citation>
    <scope>NUCLEOTIDE SEQUENCE [LARGE SCALE GENOMIC DNA]</scope>
    <source>
        <strain evidence="1 2">Cb vi76</strain>
    </source>
</reference>
<dbReference type="RefSeq" id="WP_043413478.1">
    <property type="nucleotide sequence ID" value="NZ_JPMI01000393.1"/>
</dbReference>
<name>A0A084SF82_9BACT</name>
<evidence type="ECO:0000313" key="2">
    <source>
        <dbReference type="Proteomes" id="UP000028547"/>
    </source>
</evidence>
<accession>A0A084SF82</accession>